<feature type="binding site" evidence="5">
    <location>
        <position position="269"/>
    </location>
    <ligand>
        <name>substrate</name>
    </ligand>
</feature>
<feature type="binding site" evidence="5">
    <location>
        <position position="427"/>
    </location>
    <ligand>
        <name>substrate</name>
    </ligand>
</feature>
<dbReference type="Proteomes" id="UP000886469">
    <property type="component" value="Unassembled WGS sequence"/>
</dbReference>
<comment type="caution">
    <text evidence="8">The sequence shown here is derived from an EMBL/GenBank/DDBJ whole genome shotgun (WGS) entry which is preliminary data.</text>
</comment>
<dbReference type="NCBIfam" id="TIGR00069">
    <property type="entry name" value="hisD"/>
    <property type="match status" value="1"/>
</dbReference>
<dbReference type="PANTHER" id="PTHR21256:SF2">
    <property type="entry name" value="HISTIDINE BIOSYNTHESIS TRIFUNCTIONAL PROTEIN"/>
    <property type="match status" value="1"/>
</dbReference>
<comment type="pathway">
    <text evidence="5">Amino-acid biosynthesis; L-histidine biosynthesis; L-histidine from 5-phospho-alpha-D-ribose 1-diphosphate: step 9/9.</text>
</comment>
<feature type="binding site" evidence="5">
    <location>
        <position position="198"/>
    </location>
    <ligand>
        <name>NAD(+)</name>
        <dbReference type="ChEBI" id="CHEBI:57540"/>
    </ligand>
</feature>
<feature type="binding site" evidence="5">
    <location>
        <position position="266"/>
    </location>
    <ligand>
        <name>Zn(2+)</name>
        <dbReference type="ChEBI" id="CHEBI:29105"/>
    </ligand>
</feature>
<dbReference type="InterPro" id="IPR022695">
    <property type="entry name" value="Histidinol_DH_monofunct"/>
</dbReference>
<dbReference type="RefSeq" id="WP_169071767.1">
    <property type="nucleotide sequence ID" value="NZ_JAZKUC010000001.1"/>
</dbReference>
<name>A0ABX1TEW8_9PROT</name>
<dbReference type="InterPro" id="IPR012131">
    <property type="entry name" value="Hstdl_DH"/>
</dbReference>
<dbReference type="PIRSF" id="PIRSF000099">
    <property type="entry name" value="Histidinol_dh"/>
    <property type="match status" value="1"/>
</dbReference>
<dbReference type="PRINTS" id="PR00083">
    <property type="entry name" value="HOLDHDRGNASE"/>
</dbReference>
<feature type="binding site" evidence="5">
    <location>
        <position position="266"/>
    </location>
    <ligand>
        <name>substrate</name>
    </ligand>
</feature>
<feature type="binding site" evidence="5">
    <location>
        <position position="137"/>
    </location>
    <ligand>
        <name>NAD(+)</name>
        <dbReference type="ChEBI" id="CHEBI:57540"/>
    </ligand>
</feature>
<feature type="binding site" evidence="5">
    <location>
        <position position="221"/>
    </location>
    <ligand>
        <name>NAD(+)</name>
        <dbReference type="ChEBI" id="CHEBI:57540"/>
    </ligand>
</feature>
<feature type="binding site" evidence="5">
    <location>
        <position position="335"/>
    </location>
    <ligand>
        <name>substrate</name>
    </ligand>
</feature>
<dbReference type="HAMAP" id="MF_01024">
    <property type="entry name" value="HisD"/>
    <property type="match status" value="1"/>
</dbReference>
<comment type="cofactor">
    <cofactor evidence="5">
        <name>Zn(2+)</name>
        <dbReference type="ChEBI" id="CHEBI:29105"/>
    </cofactor>
    <text evidence="5">Binds 1 zinc ion per subunit.</text>
</comment>
<dbReference type="InterPro" id="IPR016161">
    <property type="entry name" value="Ald_DH/histidinol_DH"/>
</dbReference>
<dbReference type="GO" id="GO:0004399">
    <property type="term" value="F:histidinol dehydrogenase activity"/>
    <property type="evidence" value="ECO:0007669"/>
    <property type="project" value="UniProtKB-EC"/>
</dbReference>
<organism evidence="8 9">
    <name type="scientific">Candidatus Accumulibacter contiguus</name>
    <dbReference type="NCBI Taxonomy" id="2954381"/>
    <lineage>
        <taxon>Bacteria</taxon>
        <taxon>Pseudomonadati</taxon>
        <taxon>Pseudomonadota</taxon>
        <taxon>Betaproteobacteria</taxon>
        <taxon>Candidatus Accumulibacter</taxon>
    </lineage>
</organism>
<proteinExistence type="inferred from homology"/>
<dbReference type="Gene3D" id="1.20.5.1300">
    <property type="match status" value="1"/>
</dbReference>
<keyword evidence="4 5" id="KW-0560">Oxidoreductase</keyword>
<evidence type="ECO:0000256" key="1">
    <source>
        <dbReference type="ARBA" id="ARBA00010178"/>
    </source>
</evidence>
<feature type="active site" description="Proton acceptor" evidence="5">
    <location>
        <position position="334"/>
    </location>
</feature>
<feature type="binding site" evidence="5">
    <location>
        <position position="427"/>
    </location>
    <ligand>
        <name>Zn(2+)</name>
        <dbReference type="ChEBI" id="CHEBI:29105"/>
    </ligand>
</feature>
<feature type="binding site" evidence="5">
    <location>
        <position position="368"/>
    </location>
    <ligand>
        <name>Zn(2+)</name>
        <dbReference type="ChEBI" id="CHEBI:29105"/>
    </ligand>
</feature>
<reference evidence="8" key="1">
    <citation type="submission" date="2019-03" db="EMBL/GenBank/DDBJ databases">
        <title>Metabolic reconstructions from genomes of highly enriched 'Candidatus Accumulibacter' and 'Candidatus Competibacter' bioreactor populations.</title>
        <authorList>
            <person name="Annavajhala M.K."/>
            <person name="Welles L."/>
            <person name="Abbas B."/>
            <person name="Sorokin D."/>
            <person name="Park H."/>
            <person name="Van Loosdrecht M."/>
            <person name="Chandran K."/>
        </authorList>
    </citation>
    <scope>NUCLEOTIDE SEQUENCE</scope>
    <source>
        <strain evidence="8">SBR_L</strain>
    </source>
</reference>
<feature type="binding site" evidence="5">
    <location>
        <position position="269"/>
    </location>
    <ligand>
        <name>Zn(2+)</name>
        <dbReference type="ChEBI" id="CHEBI:29105"/>
    </ligand>
</feature>
<protein>
    <recommendedName>
        <fullName evidence="5">Histidinol dehydrogenase</fullName>
        <shortName evidence="5">HDH</shortName>
        <ecNumber evidence="5">1.1.1.23</ecNumber>
    </recommendedName>
</protein>
<feature type="binding site" evidence="5">
    <location>
        <position position="422"/>
    </location>
    <ligand>
        <name>substrate</name>
    </ligand>
</feature>
<keyword evidence="9" id="KW-1185">Reference proteome</keyword>
<keyword evidence="3 5" id="KW-0862">Zinc</keyword>
<evidence type="ECO:0000256" key="3">
    <source>
        <dbReference type="ARBA" id="ARBA00022833"/>
    </source>
</evidence>
<dbReference type="Gene3D" id="3.40.50.1980">
    <property type="entry name" value="Nitrogenase molybdenum iron protein domain"/>
    <property type="match status" value="2"/>
</dbReference>
<evidence type="ECO:0000256" key="6">
    <source>
        <dbReference type="PIRNR" id="PIRNR000099"/>
    </source>
</evidence>
<keyword evidence="5" id="KW-0368">Histidine biosynthesis</keyword>
<evidence type="ECO:0000313" key="9">
    <source>
        <dbReference type="Proteomes" id="UP000886469"/>
    </source>
</evidence>
<evidence type="ECO:0000256" key="5">
    <source>
        <dbReference type="HAMAP-Rule" id="MF_01024"/>
    </source>
</evidence>
<accession>A0ABX1TEW8</accession>
<gene>
    <name evidence="5 8" type="primary">hisD</name>
    <name evidence="8" type="ORF">E4Q08_20610</name>
</gene>
<evidence type="ECO:0000313" key="8">
    <source>
        <dbReference type="EMBL" id="NMQ07471.1"/>
    </source>
</evidence>
<dbReference type="InterPro" id="IPR001692">
    <property type="entry name" value="Histidinol_DH_CS"/>
</dbReference>
<comment type="similarity">
    <text evidence="1 5 6 7">Belongs to the histidinol dehydrogenase family.</text>
</comment>
<comment type="function">
    <text evidence="5">Catalyzes the sequential NAD-dependent oxidations of L-histidinol to L-histidinaldehyde and then to L-histidine.</text>
</comment>
<dbReference type="CDD" id="cd06572">
    <property type="entry name" value="Histidinol_dh"/>
    <property type="match status" value="1"/>
</dbReference>
<dbReference type="PROSITE" id="PS00611">
    <property type="entry name" value="HISOL_DEHYDROGENASE"/>
    <property type="match status" value="1"/>
</dbReference>
<sequence length="437" mass="46934">MIEIKRLSSTDADFQARLDALLAFEAAQDACVEQTVAGILSEVKAHGDAAVIEYTRRFDALRVHSMAELELSQNKLQQALSSLPPAQRQALEAAAERVRSYHLRQPLQSWQYEDESEETRGTMLGQKVTPLDRVGLYVPGGKASYPSSVLMNAIPARVAGVRELIMVVPTPAGENNPLVLAAAALAGVDRVFTIGGAQAVAALAYGTETIPQVDKIVGPGNAYVAAAKRRVFGVVGIDMVAGPSEILVICDGQTDPDWVAMDLFSQAEHDELAQSILICPDADYLDRVAASLDALLPTMPRQRVIRAALENRGALIQVRDLDEACRIANRIAPEHLELSLVDAEAWVNKIQHAGAIFIGPYTSEALGDYCAGPNHVLPTSGSARFSSPLGVYDFQKRTSLIRVSQAGSKTLGRIAATLAYGEGLPAHARSAEYRVES</sequence>
<evidence type="ECO:0000256" key="7">
    <source>
        <dbReference type="RuleBase" id="RU004175"/>
    </source>
</evidence>
<keyword evidence="5" id="KW-0028">Amino-acid biosynthesis</keyword>
<feature type="binding site" evidence="5">
    <location>
        <position position="244"/>
    </location>
    <ligand>
        <name>substrate</name>
    </ligand>
</feature>
<comment type="catalytic activity">
    <reaction evidence="5">
        <text>L-histidinol + 2 NAD(+) + H2O = L-histidine + 2 NADH + 3 H(+)</text>
        <dbReference type="Rhea" id="RHEA:20641"/>
        <dbReference type="ChEBI" id="CHEBI:15377"/>
        <dbReference type="ChEBI" id="CHEBI:15378"/>
        <dbReference type="ChEBI" id="CHEBI:57540"/>
        <dbReference type="ChEBI" id="CHEBI:57595"/>
        <dbReference type="ChEBI" id="CHEBI:57699"/>
        <dbReference type="ChEBI" id="CHEBI:57945"/>
        <dbReference type="EC" id="1.1.1.23"/>
    </reaction>
</comment>
<dbReference type="PANTHER" id="PTHR21256">
    <property type="entry name" value="HISTIDINOL DEHYDROGENASE HDH"/>
    <property type="match status" value="1"/>
</dbReference>
<feature type="active site" description="Proton acceptor" evidence="5">
    <location>
        <position position="335"/>
    </location>
</feature>
<keyword evidence="5" id="KW-0520">NAD</keyword>
<dbReference type="Pfam" id="PF00815">
    <property type="entry name" value="Histidinol_dh"/>
    <property type="match status" value="1"/>
</dbReference>
<feature type="binding site" evidence="5">
    <location>
        <position position="368"/>
    </location>
    <ligand>
        <name>substrate</name>
    </ligand>
</feature>
<dbReference type="EMBL" id="SPMX01000078">
    <property type="protein sequence ID" value="NMQ07471.1"/>
    <property type="molecule type" value="Genomic_DNA"/>
</dbReference>
<keyword evidence="2 5" id="KW-0479">Metal-binding</keyword>
<dbReference type="EC" id="1.1.1.23" evidence="5"/>
<evidence type="ECO:0000256" key="4">
    <source>
        <dbReference type="ARBA" id="ARBA00023002"/>
    </source>
</evidence>
<evidence type="ECO:0000256" key="2">
    <source>
        <dbReference type="ARBA" id="ARBA00022723"/>
    </source>
</evidence>
<dbReference type="SUPFAM" id="SSF53720">
    <property type="entry name" value="ALDH-like"/>
    <property type="match status" value="1"/>
</dbReference>